<feature type="transmembrane region" description="Helical" evidence="1">
    <location>
        <begin position="65"/>
        <end position="85"/>
    </location>
</feature>
<keyword evidence="1" id="KW-0472">Membrane</keyword>
<sequence length="100" mass="11049">MEMIGTFIWTLIMLGAAVYAQYRIPFHTANAAQSWVTRLILGVIGVGIGIISVDRYQEAEGIFPLLAFLNGFGAVHVPAAFILFIKRQRGEGLRKKDSQP</sequence>
<accession>A0A4P7C038</accession>
<dbReference type="OrthoDB" id="5772845at2"/>
<reference evidence="2 3" key="1">
    <citation type="submission" date="2019-03" db="EMBL/GenBank/DDBJ databases">
        <title>The genome sequence of Nitrosococcus wardiae strain D1FHST reveals the archetypal metabolic capacity of ammonia-oxidizing Gammaproteobacteria.</title>
        <authorList>
            <person name="Wang L."/>
            <person name="Lim C.K."/>
            <person name="Hanson T.E."/>
            <person name="Dang H."/>
            <person name="Klotz M.G."/>
        </authorList>
    </citation>
    <scope>NUCLEOTIDE SEQUENCE [LARGE SCALE GENOMIC DNA]</scope>
    <source>
        <strain evidence="2 3">D1FHS</strain>
    </source>
</reference>
<dbReference type="KEGG" id="nwr:E3U44_05775"/>
<keyword evidence="1" id="KW-1133">Transmembrane helix</keyword>
<gene>
    <name evidence="2" type="ORF">E3U44_05775</name>
</gene>
<feature type="transmembrane region" description="Helical" evidence="1">
    <location>
        <begin position="6"/>
        <end position="24"/>
    </location>
</feature>
<keyword evidence="3" id="KW-1185">Reference proteome</keyword>
<feature type="transmembrane region" description="Helical" evidence="1">
    <location>
        <begin position="36"/>
        <end position="53"/>
    </location>
</feature>
<evidence type="ECO:0000313" key="3">
    <source>
        <dbReference type="Proteomes" id="UP000294325"/>
    </source>
</evidence>
<name>A0A4P7C038_9GAMM</name>
<proteinExistence type="predicted"/>
<dbReference type="Proteomes" id="UP000294325">
    <property type="component" value="Chromosome"/>
</dbReference>
<organism evidence="2 3">
    <name type="scientific">Nitrosococcus wardiae</name>
    <dbReference type="NCBI Taxonomy" id="1814290"/>
    <lineage>
        <taxon>Bacteria</taxon>
        <taxon>Pseudomonadati</taxon>
        <taxon>Pseudomonadota</taxon>
        <taxon>Gammaproteobacteria</taxon>
        <taxon>Chromatiales</taxon>
        <taxon>Chromatiaceae</taxon>
        <taxon>Nitrosococcus</taxon>
    </lineage>
</organism>
<evidence type="ECO:0000313" key="2">
    <source>
        <dbReference type="EMBL" id="QBQ54066.1"/>
    </source>
</evidence>
<protein>
    <submittedName>
        <fullName evidence="2">Uncharacterized protein</fullName>
    </submittedName>
</protein>
<dbReference type="AlphaFoldDB" id="A0A4P7C038"/>
<dbReference type="EMBL" id="CP038033">
    <property type="protein sequence ID" value="QBQ54066.1"/>
    <property type="molecule type" value="Genomic_DNA"/>
</dbReference>
<dbReference type="RefSeq" id="WP_134357095.1">
    <property type="nucleotide sequence ID" value="NZ_CP038033.1"/>
</dbReference>
<evidence type="ECO:0000256" key="1">
    <source>
        <dbReference type="SAM" id="Phobius"/>
    </source>
</evidence>
<keyword evidence="1" id="KW-0812">Transmembrane</keyword>